<protein>
    <submittedName>
        <fullName evidence="1">Uncharacterized protein</fullName>
    </submittedName>
</protein>
<dbReference type="OrthoDB" id="6437699at2759"/>
<accession>A0A4Y2L9U3</accession>
<dbReference type="Proteomes" id="UP000499080">
    <property type="component" value="Unassembled WGS sequence"/>
</dbReference>
<comment type="caution">
    <text evidence="1">The sequence shown here is derived from an EMBL/GenBank/DDBJ whole genome shotgun (WGS) entry which is preliminary data.</text>
</comment>
<name>A0A4Y2L9U3_ARAVE</name>
<dbReference type="EMBL" id="BGPR01005528">
    <property type="protein sequence ID" value="GBN11000.1"/>
    <property type="molecule type" value="Genomic_DNA"/>
</dbReference>
<reference evidence="1 2" key="1">
    <citation type="journal article" date="2019" name="Sci. Rep.">
        <title>Orb-weaving spider Araneus ventricosus genome elucidates the spidroin gene catalogue.</title>
        <authorList>
            <person name="Kono N."/>
            <person name="Nakamura H."/>
            <person name="Ohtoshi R."/>
            <person name="Moran D.A.P."/>
            <person name="Shinohara A."/>
            <person name="Yoshida Y."/>
            <person name="Fujiwara M."/>
            <person name="Mori M."/>
            <person name="Tomita M."/>
            <person name="Arakawa K."/>
        </authorList>
    </citation>
    <scope>NUCLEOTIDE SEQUENCE [LARGE SCALE GENOMIC DNA]</scope>
</reference>
<keyword evidence="2" id="KW-1185">Reference proteome</keyword>
<gene>
    <name evidence="1" type="ORF">AVEN_111170-2_1</name>
</gene>
<dbReference type="AlphaFoldDB" id="A0A4Y2L9U3"/>
<feature type="non-terminal residue" evidence="1">
    <location>
        <position position="1"/>
    </location>
</feature>
<evidence type="ECO:0000313" key="1">
    <source>
        <dbReference type="EMBL" id="GBN11000.1"/>
    </source>
</evidence>
<evidence type="ECO:0000313" key="2">
    <source>
        <dbReference type="Proteomes" id="UP000499080"/>
    </source>
</evidence>
<proteinExistence type="predicted"/>
<sequence>LWNGSLAEDEICWQNFVMFCEDAPSTALFETFISSEEELKNACSIFQRFVECMSNSFKECGVESIEVLKQRYPKLRRLIDTTKEICQQDSELHRKYVENSVCLKELMEDITNEHHCLHYTIEAFDQIEHAYRNKNPEDDYYGPSYQLYRCLFPSLLLNCVTSKIIDKCGLEAKDTSLEIAVKLGRLENECIPSVRNDTVEQLEILASISEKENYVKELLQRS</sequence>
<organism evidence="1 2">
    <name type="scientific">Araneus ventricosus</name>
    <name type="common">Orbweaver spider</name>
    <name type="synonym">Epeira ventricosa</name>
    <dbReference type="NCBI Taxonomy" id="182803"/>
    <lineage>
        <taxon>Eukaryota</taxon>
        <taxon>Metazoa</taxon>
        <taxon>Ecdysozoa</taxon>
        <taxon>Arthropoda</taxon>
        <taxon>Chelicerata</taxon>
        <taxon>Arachnida</taxon>
        <taxon>Araneae</taxon>
        <taxon>Araneomorphae</taxon>
        <taxon>Entelegynae</taxon>
        <taxon>Araneoidea</taxon>
        <taxon>Araneidae</taxon>
        <taxon>Araneus</taxon>
    </lineage>
</organism>